<dbReference type="FunFam" id="3.40.50.1460:FF:000001">
    <property type="entry name" value="Caspase-3 preproprotein"/>
    <property type="match status" value="1"/>
</dbReference>
<dbReference type="InterPro" id="IPR016129">
    <property type="entry name" value="Caspase_his_AS"/>
</dbReference>
<keyword evidence="2" id="KW-0645">Protease</keyword>
<keyword evidence="6" id="KW-0865">Zymogen</keyword>
<dbReference type="InterPro" id="IPR029030">
    <property type="entry name" value="Caspase-like_dom_sf"/>
</dbReference>
<dbReference type="RefSeq" id="XP_034115248.2">
    <property type="nucleotide sequence ID" value="XM_034259357.2"/>
</dbReference>
<feature type="domain" description="Caspase family p20" evidence="9">
    <location>
        <begin position="15"/>
        <end position="139"/>
    </location>
</feature>
<dbReference type="InterPro" id="IPR033139">
    <property type="entry name" value="Caspase_cys_AS"/>
</dbReference>
<dbReference type="PROSITE" id="PS50207">
    <property type="entry name" value="CASPASE_P10"/>
    <property type="match status" value="1"/>
</dbReference>
<comment type="similarity">
    <text evidence="1 7">Belongs to the peptidase C14A family.</text>
</comment>
<keyword evidence="4" id="KW-0378">Hydrolase</keyword>
<dbReference type="Proteomes" id="UP000515160">
    <property type="component" value="Chromosome 2R"/>
</dbReference>
<dbReference type="PANTHER" id="PTHR10454:SF245">
    <property type="entry name" value="CASPASE-RELATED"/>
    <property type="match status" value="1"/>
</dbReference>
<dbReference type="GO" id="GO:0043525">
    <property type="term" value="P:positive regulation of neuron apoptotic process"/>
    <property type="evidence" value="ECO:0007669"/>
    <property type="project" value="TreeGrafter"/>
</dbReference>
<dbReference type="PROSITE" id="PS50208">
    <property type="entry name" value="CASPASE_P20"/>
    <property type="match status" value="1"/>
</dbReference>
<dbReference type="OrthoDB" id="6116485at2759"/>
<evidence type="ECO:0000313" key="11">
    <source>
        <dbReference type="RefSeq" id="XP_034115248.2"/>
    </source>
</evidence>
<dbReference type="Gene3D" id="3.40.50.1460">
    <property type="match status" value="1"/>
</dbReference>
<evidence type="ECO:0000313" key="10">
    <source>
        <dbReference type="Proteomes" id="UP000515160"/>
    </source>
</evidence>
<dbReference type="InterPro" id="IPR001309">
    <property type="entry name" value="Pept_C14_p20"/>
</dbReference>
<protein>
    <submittedName>
        <fullName evidence="11">Caspase-like</fullName>
    </submittedName>
</protein>
<evidence type="ECO:0000256" key="7">
    <source>
        <dbReference type="RuleBase" id="RU003971"/>
    </source>
</evidence>
<dbReference type="GO" id="GO:0045751">
    <property type="term" value="P:negative regulation of Toll signaling pathway"/>
    <property type="evidence" value="ECO:0007669"/>
    <property type="project" value="UniProtKB-ARBA"/>
</dbReference>
<evidence type="ECO:0000256" key="3">
    <source>
        <dbReference type="ARBA" id="ARBA00022703"/>
    </source>
</evidence>
<dbReference type="GO" id="GO:0004197">
    <property type="term" value="F:cysteine-type endopeptidase activity"/>
    <property type="evidence" value="ECO:0007669"/>
    <property type="project" value="InterPro"/>
</dbReference>
<accession>A0A6P8XQ22</accession>
<evidence type="ECO:0000256" key="6">
    <source>
        <dbReference type="ARBA" id="ARBA00023145"/>
    </source>
</evidence>
<dbReference type="PROSITE" id="PS01121">
    <property type="entry name" value="CASPASE_HIS"/>
    <property type="match status" value="1"/>
</dbReference>
<organism evidence="10 11">
    <name type="scientific">Drosophila albomicans</name>
    <name type="common">Fruit fly</name>
    <dbReference type="NCBI Taxonomy" id="7291"/>
    <lineage>
        <taxon>Eukaryota</taxon>
        <taxon>Metazoa</taxon>
        <taxon>Ecdysozoa</taxon>
        <taxon>Arthropoda</taxon>
        <taxon>Hexapoda</taxon>
        <taxon>Insecta</taxon>
        <taxon>Pterygota</taxon>
        <taxon>Neoptera</taxon>
        <taxon>Endopterygota</taxon>
        <taxon>Diptera</taxon>
        <taxon>Brachycera</taxon>
        <taxon>Muscomorpha</taxon>
        <taxon>Ephydroidea</taxon>
        <taxon>Drosophilidae</taxon>
        <taxon>Drosophila</taxon>
    </lineage>
</organism>
<dbReference type="InterPro" id="IPR015917">
    <property type="entry name" value="Pept_C14A"/>
</dbReference>
<name>A0A6P8XQ22_DROAB</name>
<keyword evidence="3" id="KW-0053">Apoptosis</keyword>
<dbReference type="SUPFAM" id="SSF52129">
    <property type="entry name" value="Caspase-like"/>
    <property type="match status" value="1"/>
</dbReference>
<evidence type="ECO:0000256" key="4">
    <source>
        <dbReference type="ARBA" id="ARBA00022801"/>
    </source>
</evidence>
<proteinExistence type="inferred from homology"/>
<dbReference type="GeneID" id="117575229"/>
<dbReference type="InterPro" id="IPR002398">
    <property type="entry name" value="Pept_C14"/>
</dbReference>
<dbReference type="PRINTS" id="PR00376">
    <property type="entry name" value="IL1BCENZYME"/>
</dbReference>
<sequence length="245" mass="27688">MQNRYAVEYNMQHKNRGTAIIFNHMEFDARLNLNPRDGTEVDCARLQSVLKQLHFDVYSYDDLCHKKIVETVAKLASQNHEDSDCILIAILSHGEKGLINARDVQYKLQDICELLLPSKCPSLAGKPKLFIVQACQGDSTDPGVRLIATESLSSNNYTIPMHADFLIAQATIQGFVSWRNTKFGSCFIQNLCTELEEKSKDCDLLTLLTFVCRRVAVDFEGCTSEKQIPSITTMLTRNLFFRDGP</sequence>
<dbReference type="GO" id="GO:0005737">
    <property type="term" value="C:cytoplasm"/>
    <property type="evidence" value="ECO:0007669"/>
    <property type="project" value="TreeGrafter"/>
</dbReference>
<evidence type="ECO:0000259" key="9">
    <source>
        <dbReference type="PROSITE" id="PS50208"/>
    </source>
</evidence>
<keyword evidence="5" id="KW-0788">Thiol protease</keyword>
<evidence type="ECO:0000259" key="8">
    <source>
        <dbReference type="PROSITE" id="PS50207"/>
    </source>
</evidence>
<dbReference type="Pfam" id="PF00656">
    <property type="entry name" value="Peptidase_C14"/>
    <property type="match status" value="1"/>
</dbReference>
<dbReference type="AlphaFoldDB" id="A0A6P8XQ22"/>
<evidence type="ECO:0000256" key="5">
    <source>
        <dbReference type="ARBA" id="ARBA00022807"/>
    </source>
</evidence>
<evidence type="ECO:0000256" key="2">
    <source>
        <dbReference type="ARBA" id="ARBA00022670"/>
    </source>
</evidence>
<evidence type="ECO:0000256" key="1">
    <source>
        <dbReference type="ARBA" id="ARBA00010134"/>
    </source>
</evidence>
<dbReference type="GO" id="GO:0006508">
    <property type="term" value="P:proteolysis"/>
    <property type="evidence" value="ECO:0007669"/>
    <property type="project" value="UniProtKB-KW"/>
</dbReference>
<dbReference type="InterPro" id="IPR011600">
    <property type="entry name" value="Pept_C14_caspase"/>
</dbReference>
<dbReference type="CDD" id="cd00032">
    <property type="entry name" value="CASc"/>
    <property type="match status" value="1"/>
</dbReference>
<dbReference type="SMART" id="SM00115">
    <property type="entry name" value="CASc"/>
    <property type="match status" value="1"/>
</dbReference>
<feature type="domain" description="Caspase family p10" evidence="8">
    <location>
        <begin position="155"/>
        <end position="243"/>
    </location>
</feature>
<dbReference type="GO" id="GO:1990525">
    <property type="term" value="F:BIR domain binding"/>
    <property type="evidence" value="ECO:0007669"/>
    <property type="project" value="UniProtKB-ARBA"/>
</dbReference>
<gene>
    <name evidence="11" type="primary">LOC117575229</name>
</gene>
<dbReference type="GO" id="GO:0016322">
    <property type="term" value="P:neuron remodeling"/>
    <property type="evidence" value="ECO:0007669"/>
    <property type="project" value="UniProtKB-ARBA"/>
</dbReference>
<reference evidence="11" key="1">
    <citation type="submission" date="2025-08" db="UniProtKB">
        <authorList>
            <consortium name="RefSeq"/>
        </authorList>
    </citation>
    <scope>IDENTIFICATION</scope>
    <source>
        <strain evidence="11">15112-1751.03</strain>
        <tissue evidence="11">Whole Adult</tissue>
    </source>
</reference>
<dbReference type="PANTHER" id="PTHR10454">
    <property type="entry name" value="CASPASE"/>
    <property type="match status" value="1"/>
</dbReference>
<dbReference type="PROSITE" id="PS01122">
    <property type="entry name" value="CASPASE_CYS"/>
    <property type="match status" value="1"/>
</dbReference>
<keyword evidence="10" id="KW-1185">Reference proteome</keyword>
<dbReference type="GO" id="GO:0045476">
    <property type="term" value="P:nurse cell apoptotic process"/>
    <property type="evidence" value="ECO:0007669"/>
    <property type="project" value="UniProtKB-ARBA"/>
</dbReference>
<dbReference type="InterPro" id="IPR002138">
    <property type="entry name" value="Pept_C14_p10"/>
</dbReference>